<name>A0ABP3GAJ6_9BACI</name>
<evidence type="ECO:0008006" key="3">
    <source>
        <dbReference type="Google" id="ProtNLM"/>
    </source>
</evidence>
<protein>
    <recommendedName>
        <fullName evidence="3">Molecular chaperone DnaJ</fullName>
    </recommendedName>
</protein>
<comment type="caution">
    <text evidence="1">The sequence shown here is derived from an EMBL/GenBank/DDBJ whole genome shotgun (WGS) entry which is preliminary data.</text>
</comment>
<dbReference type="Proteomes" id="UP001500782">
    <property type="component" value="Unassembled WGS sequence"/>
</dbReference>
<sequence length="49" mass="5295">MKLIAICKKCNGAGSIKSYGMLTKKCPICNGKGKTTVKVKDIKKDYLSS</sequence>
<accession>A0ABP3GAJ6</accession>
<dbReference type="RefSeq" id="WP_343801639.1">
    <property type="nucleotide sequence ID" value="NZ_BAAADJ010000059.1"/>
</dbReference>
<keyword evidence="2" id="KW-1185">Reference proteome</keyword>
<dbReference type="EMBL" id="BAAADJ010000059">
    <property type="protein sequence ID" value="GAA0340834.1"/>
    <property type="molecule type" value="Genomic_DNA"/>
</dbReference>
<dbReference type="Gene3D" id="6.20.20.10">
    <property type="match status" value="1"/>
</dbReference>
<evidence type="ECO:0000313" key="1">
    <source>
        <dbReference type="EMBL" id="GAA0340834.1"/>
    </source>
</evidence>
<organism evidence="1 2">
    <name type="scientific">Bacillus carboniphilus</name>
    <dbReference type="NCBI Taxonomy" id="86663"/>
    <lineage>
        <taxon>Bacteria</taxon>
        <taxon>Bacillati</taxon>
        <taxon>Bacillota</taxon>
        <taxon>Bacilli</taxon>
        <taxon>Bacillales</taxon>
        <taxon>Bacillaceae</taxon>
        <taxon>Bacillus</taxon>
    </lineage>
</organism>
<dbReference type="SUPFAM" id="SSF57938">
    <property type="entry name" value="DnaJ/Hsp40 cysteine-rich domain"/>
    <property type="match status" value="1"/>
</dbReference>
<evidence type="ECO:0000313" key="2">
    <source>
        <dbReference type="Proteomes" id="UP001500782"/>
    </source>
</evidence>
<dbReference type="InterPro" id="IPR036410">
    <property type="entry name" value="HSP_DnaJ_Cys-rich_dom_sf"/>
</dbReference>
<reference evidence="2" key="1">
    <citation type="journal article" date="2019" name="Int. J. Syst. Evol. Microbiol.">
        <title>The Global Catalogue of Microorganisms (GCM) 10K type strain sequencing project: providing services to taxonomists for standard genome sequencing and annotation.</title>
        <authorList>
            <consortium name="The Broad Institute Genomics Platform"/>
            <consortium name="The Broad Institute Genome Sequencing Center for Infectious Disease"/>
            <person name="Wu L."/>
            <person name="Ma J."/>
        </authorList>
    </citation>
    <scope>NUCLEOTIDE SEQUENCE [LARGE SCALE GENOMIC DNA]</scope>
    <source>
        <strain evidence="2">JCM 9731</strain>
    </source>
</reference>
<gene>
    <name evidence="1" type="ORF">GCM10008967_33930</name>
</gene>
<proteinExistence type="predicted"/>